<dbReference type="AlphaFoldDB" id="A0A1F7ZJV6"/>
<accession>A0A1F7ZJV6</accession>
<organism evidence="1 2">
    <name type="scientific">Aspergillus bombycis</name>
    <dbReference type="NCBI Taxonomy" id="109264"/>
    <lineage>
        <taxon>Eukaryota</taxon>
        <taxon>Fungi</taxon>
        <taxon>Dikarya</taxon>
        <taxon>Ascomycota</taxon>
        <taxon>Pezizomycotina</taxon>
        <taxon>Eurotiomycetes</taxon>
        <taxon>Eurotiomycetidae</taxon>
        <taxon>Eurotiales</taxon>
        <taxon>Aspergillaceae</taxon>
        <taxon>Aspergillus</taxon>
    </lineage>
</organism>
<dbReference type="GeneID" id="34454890"/>
<gene>
    <name evidence="1" type="ORF">ABOM_011500</name>
</gene>
<sequence length="78" mass="8938">MTVNVSTILVPKSNWRRACTNQVISLSRHITGFEVPTTFRRSLMKNLDRNNDKQHGLDRLLKASASAIILHQLLRKVQ</sequence>
<evidence type="ECO:0000313" key="2">
    <source>
        <dbReference type="Proteomes" id="UP000179179"/>
    </source>
</evidence>
<reference evidence="1 2" key="1">
    <citation type="journal article" date="2016" name="Genome Biol. Evol.">
        <title>Draft genome sequence of an aflatoxigenic Aspergillus species, A. bombycis.</title>
        <authorList>
            <person name="Moore G.G."/>
            <person name="Mack B.M."/>
            <person name="Beltz S.B."/>
            <person name="Gilbert M.K."/>
        </authorList>
    </citation>
    <scope>NUCLEOTIDE SEQUENCE [LARGE SCALE GENOMIC DNA]</scope>
    <source>
        <strain evidence="2">NRRL 26010</strain>
    </source>
</reference>
<dbReference type="RefSeq" id="XP_022383440.1">
    <property type="nucleotide sequence ID" value="XM_022538628.1"/>
</dbReference>
<comment type="caution">
    <text evidence="1">The sequence shown here is derived from an EMBL/GenBank/DDBJ whole genome shotgun (WGS) entry which is preliminary data.</text>
</comment>
<protein>
    <submittedName>
        <fullName evidence="1">Uncharacterized protein</fullName>
    </submittedName>
</protein>
<dbReference type="EMBL" id="LYCR01000182">
    <property type="protein sequence ID" value="OGM39723.1"/>
    <property type="molecule type" value="Genomic_DNA"/>
</dbReference>
<proteinExistence type="predicted"/>
<dbReference type="Proteomes" id="UP000179179">
    <property type="component" value="Unassembled WGS sequence"/>
</dbReference>
<name>A0A1F7ZJV6_9EURO</name>
<keyword evidence="2" id="KW-1185">Reference proteome</keyword>
<evidence type="ECO:0000313" key="1">
    <source>
        <dbReference type="EMBL" id="OGM39723.1"/>
    </source>
</evidence>